<dbReference type="Gene3D" id="3.30.1330.70">
    <property type="entry name" value="Holliday junction resolvase RusA"/>
    <property type="match status" value="1"/>
</dbReference>
<dbReference type="Pfam" id="PF05866">
    <property type="entry name" value="RusA"/>
    <property type="match status" value="1"/>
</dbReference>
<dbReference type="SUPFAM" id="SSF103084">
    <property type="entry name" value="Holliday junction resolvase RusA"/>
    <property type="match status" value="1"/>
</dbReference>
<protein>
    <submittedName>
        <fullName evidence="1">RusA-like resolvase</fullName>
    </submittedName>
</protein>
<reference evidence="1 2" key="1">
    <citation type="submission" date="2014-03" db="EMBL/GenBank/DDBJ databases">
        <authorList>
            <person name="Churilla B.M."/>
            <person name="Abrahim M.R."/>
            <person name="Burke K.A."/>
            <person name="Yu V.J."/>
            <person name="Adkins N.L."/>
            <person name="Cohen K.L."/>
            <person name="Colicchio M.A."/>
            <person name="Fasoranti T.O."/>
            <person name="Genkil J.S."/>
            <person name="Kramer Z.J."/>
            <person name="Prout A.K."/>
            <person name="Schafer C.E."/>
            <person name="Schwarz A.G."/>
            <person name="Tish M."/>
            <person name="Vispute N."/>
            <person name="Wilkes K.E."/>
            <person name="Williams C.R."/>
            <person name="Xiao X."/>
            <person name="Yoder B.A."/>
            <person name="Lapin J.S."/>
            <person name="Ott C.T."/>
            <person name="Walburn T.D."/>
            <person name="Bradley K.W."/>
            <person name="Clarke D.Q."/>
            <person name="Lewis M.F."/>
            <person name="Barker L.P."/>
            <person name="Bailey C."/>
            <person name="Asai D.J."/>
            <person name="Bowman C.A."/>
            <person name="Russell D.A."/>
            <person name="Pope W.H."/>
            <person name="Jacobs-Sera D."/>
            <person name="Hendrix R.W."/>
            <person name="Hatfull G.F."/>
        </authorList>
    </citation>
    <scope>NUCLEOTIDE SEQUENCE [LARGE SCALE GENOMIC DNA]</scope>
</reference>
<dbReference type="GO" id="GO:0006281">
    <property type="term" value="P:DNA repair"/>
    <property type="evidence" value="ECO:0007669"/>
    <property type="project" value="InterPro"/>
</dbReference>
<dbReference type="SMR" id="A0A068C946"/>
<proteinExistence type="predicted"/>
<dbReference type="EMBL" id="KJ595575">
    <property type="protein sequence ID" value="AID18264.1"/>
    <property type="molecule type" value="Genomic_DNA"/>
</dbReference>
<name>A0A068C946_9CAUD</name>
<dbReference type="GO" id="GO:0000287">
    <property type="term" value="F:magnesium ion binding"/>
    <property type="evidence" value="ECO:0007669"/>
    <property type="project" value="InterPro"/>
</dbReference>
<evidence type="ECO:0000313" key="1">
    <source>
        <dbReference type="EMBL" id="AID18264.1"/>
    </source>
</evidence>
<gene>
    <name evidence="1" type="primary">216</name>
    <name evidence="1" type="ORF">PBI_WILLIS_216</name>
</gene>
<evidence type="ECO:0000313" key="2">
    <source>
        <dbReference type="Proteomes" id="UP000027390"/>
    </source>
</evidence>
<sequence>MEIDFFVPGLAAPQGSKNSYTIRNKAGKVVGVNTVEQNSKTLRPWRADVKVFAQKAMQERGQQICDDAIYLHCDFVMKRPSGTPKTRRTPPAVKKPDLDKLIRAIGDALKGTVYTEDSRIVEIRATKRIAEIGETPGVFIHVGVTDDDRVA</sequence>
<dbReference type="InterPro" id="IPR008822">
    <property type="entry name" value="Endonuclease_RusA-like"/>
</dbReference>
<accession>A0A068C946</accession>
<dbReference type="Proteomes" id="UP000027390">
    <property type="component" value="Segment"/>
</dbReference>
<dbReference type="InterPro" id="IPR036614">
    <property type="entry name" value="RusA-like_sf"/>
</dbReference>
<dbReference type="GO" id="GO:0006310">
    <property type="term" value="P:DNA recombination"/>
    <property type="evidence" value="ECO:0007669"/>
    <property type="project" value="InterPro"/>
</dbReference>
<organism evidence="1 2">
    <name type="scientific">Mycobacterium phage Willis</name>
    <dbReference type="NCBI Taxonomy" id="1486404"/>
    <lineage>
        <taxon>Viruses</taxon>
        <taxon>Duplodnaviria</taxon>
        <taxon>Heunggongvirae</taxon>
        <taxon>Uroviricota</taxon>
        <taxon>Caudoviricetes</taxon>
        <taxon>Ceeclamvirinae</taxon>
        <taxon>Bixzunavirus</taxon>
        <taxon>Bixzunavirus Bxz1</taxon>
    </lineage>
</organism>